<dbReference type="GO" id="GO:0046654">
    <property type="term" value="P:tetrahydrofolate biosynthetic process"/>
    <property type="evidence" value="ECO:0007669"/>
    <property type="project" value="UniProtKB-UniPathway"/>
</dbReference>
<dbReference type="PROSITE" id="PS00793">
    <property type="entry name" value="DHPS_2"/>
    <property type="match status" value="1"/>
</dbReference>
<comment type="pathway">
    <text evidence="3 10">Cofactor biosynthesis; tetrahydrofolate biosynthesis; 7,8-dihydrofolate from 2-amino-4-hydroxy-6-hydroxymethyl-7,8-dihydropteridine diphosphate and 4-aminobenzoate: step 1/2.</text>
</comment>
<keyword evidence="8 10" id="KW-0460">Magnesium</keyword>
<dbReference type="GeneID" id="64348673"/>
<dbReference type="InterPro" id="IPR000489">
    <property type="entry name" value="Pterin-binding_dom"/>
</dbReference>
<dbReference type="EC" id="2.5.1.15" evidence="5 10"/>
<dbReference type="PROSITE" id="PS50972">
    <property type="entry name" value="PTERIN_BINDING"/>
    <property type="match status" value="1"/>
</dbReference>
<protein>
    <recommendedName>
        <fullName evidence="5 10">Dihydropteroate synthase</fullName>
        <shortName evidence="10">DHPS</shortName>
        <ecNumber evidence="5 10">2.5.1.15</ecNumber>
    </recommendedName>
    <alternativeName>
        <fullName evidence="10">Dihydropteroate pyrophosphorylase</fullName>
    </alternativeName>
</protein>
<dbReference type="SUPFAM" id="SSF51717">
    <property type="entry name" value="Dihydropteroate synthetase-like"/>
    <property type="match status" value="1"/>
</dbReference>
<dbReference type="UniPathway" id="UPA00077">
    <property type="reaction ID" value="UER00156"/>
</dbReference>
<evidence type="ECO:0000313" key="14">
    <source>
        <dbReference type="Proteomes" id="UP000295163"/>
    </source>
</evidence>
<dbReference type="PANTHER" id="PTHR20941:SF1">
    <property type="entry name" value="FOLIC ACID SYNTHESIS PROTEIN FOL1"/>
    <property type="match status" value="1"/>
</dbReference>
<feature type="domain" description="Pterin-binding" evidence="12">
    <location>
        <begin position="27"/>
        <end position="284"/>
    </location>
</feature>
<dbReference type="RefSeq" id="WP_133411188.1">
    <property type="nucleotide sequence ID" value="NZ_SMZT01000007.1"/>
</dbReference>
<dbReference type="AlphaFoldDB" id="A0A4R5Y6I0"/>
<comment type="catalytic activity">
    <reaction evidence="1">
        <text>(7,8-dihydropterin-6-yl)methyl diphosphate + 4-aminobenzoate = 7,8-dihydropteroate + diphosphate</text>
        <dbReference type="Rhea" id="RHEA:19949"/>
        <dbReference type="ChEBI" id="CHEBI:17836"/>
        <dbReference type="ChEBI" id="CHEBI:17839"/>
        <dbReference type="ChEBI" id="CHEBI:33019"/>
        <dbReference type="ChEBI" id="CHEBI:72950"/>
        <dbReference type="EC" id="2.5.1.15"/>
    </reaction>
</comment>
<organism evidence="13 14">
    <name type="scientific">Kocuria rosea</name>
    <name type="common">Deinococcus erythromyxa</name>
    <name type="synonym">Micrococcus rubens</name>
    <dbReference type="NCBI Taxonomy" id="1275"/>
    <lineage>
        <taxon>Bacteria</taxon>
        <taxon>Bacillati</taxon>
        <taxon>Actinomycetota</taxon>
        <taxon>Actinomycetes</taxon>
        <taxon>Micrococcales</taxon>
        <taxon>Micrococcaceae</taxon>
        <taxon>Kocuria</taxon>
    </lineage>
</organism>
<accession>A0A4R5Y6I0</accession>
<dbReference type="InterPro" id="IPR006390">
    <property type="entry name" value="DHP_synth_dom"/>
</dbReference>
<dbReference type="NCBIfam" id="TIGR01496">
    <property type="entry name" value="DHPS"/>
    <property type="match status" value="1"/>
</dbReference>
<evidence type="ECO:0000256" key="11">
    <source>
        <dbReference type="SAM" id="MobiDB-lite"/>
    </source>
</evidence>
<evidence type="ECO:0000256" key="6">
    <source>
        <dbReference type="ARBA" id="ARBA00022679"/>
    </source>
</evidence>
<evidence type="ECO:0000256" key="8">
    <source>
        <dbReference type="ARBA" id="ARBA00022842"/>
    </source>
</evidence>
<name>A0A4R5Y6I0_KOCRO</name>
<dbReference type="GO" id="GO:0046656">
    <property type="term" value="P:folic acid biosynthetic process"/>
    <property type="evidence" value="ECO:0007669"/>
    <property type="project" value="UniProtKB-KW"/>
</dbReference>
<dbReference type="PANTHER" id="PTHR20941">
    <property type="entry name" value="FOLATE SYNTHESIS PROTEINS"/>
    <property type="match status" value="1"/>
</dbReference>
<evidence type="ECO:0000256" key="10">
    <source>
        <dbReference type="RuleBase" id="RU361205"/>
    </source>
</evidence>
<evidence type="ECO:0000256" key="2">
    <source>
        <dbReference type="ARBA" id="ARBA00001946"/>
    </source>
</evidence>
<dbReference type="Pfam" id="PF00809">
    <property type="entry name" value="Pterin_bind"/>
    <property type="match status" value="1"/>
</dbReference>
<comment type="similarity">
    <text evidence="4 10">Belongs to the DHPS family.</text>
</comment>
<evidence type="ECO:0000256" key="4">
    <source>
        <dbReference type="ARBA" id="ARBA00009503"/>
    </source>
</evidence>
<proteinExistence type="inferred from homology"/>
<comment type="caution">
    <text evidence="13">The sequence shown here is derived from an EMBL/GenBank/DDBJ whole genome shotgun (WGS) entry which is preliminary data.</text>
</comment>
<gene>
    <name evidence="13" type="primary">folP</name>
    <name evidence="13" type="ORF">E2R59_14705</name>
</gene>
<dbReference type="GO" id="GO:0004156">
    <property type="term" value="F:dihydropteroate synthase activity"/>
    <property type="evidence" value="ECO:0007669"/>
    <property type="project" value="UniProtKB-EC"/>
</dbReference>
<dbReference type="EMBL" id="SMZT01000007">
    <property type="protein sequence ID" value="TDL40231.1"/>
    <property type="molecule type" value="Genomic_DNA"/>
</dbReference>
<dbReference type="GO" id="GO:0046872">
    <property type="term" value="F:metal ion binding"/>
    <property type="evidence" value="ECO:0007669"/>
    <property type="project" value="UniProtKB-KW"/>
</dbReference>
<dbReference type="Proteomes" id="UP000295163">
    <property type="component" value="Unassembled WGS sequence"/>
</dbReference>
<evidence type="ECO:0000256" key="3">
    <source>
        <dbReference type="ARBA" id="ARBA00004763"/>
    </source>
</evidence>
<comment type="function">
    <text evidence="10">Catalyzes the condensation of para-aminobenzoate (pABA) with 6-hydroxymethyl-7,8-dihydropterin diphosphate (DHPt-PP) to form 7,8-dihydropteroate (H2Pte), the immediate precursor of folate derivatives.</text>
</comment>
<dbReference type="InterPro" id="IPR011005">
    <property type="entry name" value="Dihydropteroate_synth-like_sf"/>
</dbReference>
<evidence type="ECO:0000256" key="9">
    <source>
        <dbReference type="ARBA" id="ARBA00022909"/>
    </source>
</evidence>
<comment type="cofactor">
    <cofactor evidence="2 10">
        <name>Mg(2+)</name>
        <dbReference type="ChEBI" id="CHEBI:18420"/>
    </cofactor>
</comment>
<dbReference type="PROSITE" id="PS00792">
    <property type="entry name" value="DHPS_1"/>
    <property type="match status" value="1"/>
</dbReference>
<evidence type="ECO:0000256" key="7">
    <source>
        <dbReference type="ARBA" id="ARBA00022723"/>
    </source>
</evidence>
<dbReference type="Gene3D" id="3.20.20.20">
    <property type="entry name" value="Dihydropteroate synthase-like"/>
    <property type="match status" value="1"/>
</dbReference>
<dbReference type="GO" id="GO:0005829">
    <property type="term" value="C:cytosol"/>
    <property type="evidence" value="ECO:0007669"/>
    <property type="project" value="TreeGrafter"/>
</dbReference>
<evidence type="ECO:0000259" key="12">
    <source>
        <dbReference type="PROSITE" id="PS50972"/>
    </source>
</evidence>
<sequence length="313" mass="32564">MTTPLRTDPAHRPPGWGSFENLPTGRTLVMGILNVTPDSFSDGGEHAGHEAAIAHGLRMLAEGADIVDVGGESTRPGSERIDPAEERRRILPVVEALAAAGAVLSVDTLHAATAEAVLDAGAHIVNDVSGLRASQDMIDLVAERQAPYVLMHARGLPDVQDSRAVYDDVAGEVLGELEALTERCLAAGLAPEKLVLDPGLGFDKRGAQNWDLLRALPRFTATGHKVLVAASRKRFLGTLLEQDGAPRPAAGRDAATAAISALSANAGAWCVRVHAVRPSADAVAAAHAWRGVEPPLLRPAAAGVLPAPSGADR</sequence>
<keyword evidence="7 10" id="KW-0479">Metal-binding</keyword>
<evidence type="ECO:0000313" key="13">
    <source>
        <dbReference type="EMBL" id="TDL40231.1"/>
    </source>
</evidence>
<keyword evidence="9 10" id="KW-0289">Folate biosynthesis</keyword>
<reference evidence="13 14" key="1">
    <citation type="submission" date="2019-03" db="EMBL/GenBank/DDBJ databases">
        <title>Genome Sequencing and Assembly of Various Microbes Isolated from Partially Reclaimed Soil and Acid Mine Drainage (AMD) Site.</title>
        <authorList>
            <person name="Steinbock B."/>
            <person name="Bechtold R."/>
            <person name="Sevigny J.L."/>
            <person name="Thomas D."/>
            <person name="Cuthill L.R."/>
            <person name="Aveiro Johannsen E.J."/>
            <person name="Thomas K."/>
            <person name="Ghosh A."/>
        </authorList>
    </citation>
    <scope>NUCLEOTIDE SEQUENCE [LARGE SCALE GENOMIC DNA]</scope>
    <source>
        <strain evidence="13 14">S-A3</strain>
    </source>
</reference>
<dbReference type="CDD" id="cd00739">
    <property type="entry name" value="DHPS"/>
    <property type="match status" value="1"/>
</dbReference>
<evidence type="ECO:0000256" key="1">
    <source>
        <dbReference type="ARBA" id="ARBA00000012"/>
    </source>
</evidence>
<evidence type="ECO:0000256" key="5">
    <source>
        <dbReference type="ARBA" id="ARBA00012458"/>
    </source>
</evidence>
<keyword evidence="6 10" id="KW-0808">Transferase</keyword>
<dbReference type="InterPro" id="IPR045031">
    <property type="entry name" value="DHP_synth-like"/>
</dbReference>
<feature type="region of interest" description="Disordered" evidence="11">
    <location>
        <begin position="1"/>
        <end position="20"/>
    </location>
</feature>